<dbReference type="Proteomes" id="UP000799537">
    <property type="component" value="Unassembled WGS sequence"/>
</dbReference>
<dbReference type="EMBL" id="ML993589">
    <property type="protein sequence ID" value="KAF2168755.1"/>
    <property type="molecule type" value="Genomic_DNA"/>
</dbReference>
<reference evidence="1" key="1">
    <citation type="journal article" date="2020" name="Stud. Mycol.">
        <title>101 Dothideomycetes genomes: a test case for predicting lifestyles and emergence of pathogens.</title>
        <authorList>
            <person name="Haridas S."/>
            <person name="Albert R."/>
            <person name="Binder M."/>
            <person name="Bloem J."/>
            <person name="Labutti K."/>
            <person name="Salamov A."/>
            <person name="Andreopoulos B."/>
            <person name="Baker S."/>
            <person name="Barry K."/>
            <person name="Bills G."/>
            <person name="Bluhm B."/>
            <person name="Cannon C."/>
            <person name="Castanera R."/>
            <person name="Culley D."/>
            <person name="Daum C."/>
            <person name="Ezra D."/>
            <person name="Gonzalez J."/>
            <person name="Henrissat B."/>
            <person name="Kuo A."/>
            <person name="Liang C."/>
            <person name="Lipzen A."/>
            <person name="Lutzoni F."/>
            <person name="Magnuson J."/>
            <person name="Mondo S."/>
            <person name="Nolan M."/>
            <person name="Ohm R."/>
            <person name="Pangilinan J."/>
            <person name="Park H.-J."/>
            <person name="Ramirez L."/>
            <person name="Alfaro M."/>
            <person name="Sun H."/>
            <person name="Tritt A."/>
            <person name="Yoshinaga Y."/>
            <person name="Zwiers L.-H."/>
            <person name="Turgeon B."/>
            <person name="Goodwin S."/>
            <person name="Spatafora J."/>
            <person name="Crous P."/>
            <person name="Grigoriev I."/>
        </authorList>
    </citation>
    <scope>NUCLEOTIDE SEQUENCE</scope>
    <source>
        <strain evidence="1">ATCC 36951</strain>
    </source>
</reference>
<proteinExistence type="predicted"/>
<keyword evidence="2" id="KW-1185">Reference proteome</keyword>
<dbReference type="GeneID" id="54565443"/>
<evidence type="ECO:0000313" key="2">
    <source>
        <dbReference type="Proteomes" id="UP000799537"/>
    </source>
</evidence>
<organism evidence="1 2">
    <name type="scientific">Zasmidium cellare ATCC 36951</name>
    <dbReference type="NCBI Taxonomy" id="1080233"/>
    <lineage>
        <taxon>Eukaryota</taxon>
        <taxon>Fungi</taxon>
        <taxon>Dikarya</taxon>
        <taxon>Ascomycota</taxon>
        <taxon>Pezizomycotina</taxon>
        <taxon>Dothideomycetes</taxon>
        <taxon>Dothideomycetidae</taxon>
        <taxon>Mycosphaerellales</taxon>
        <taxon>Mycosphaerellaceae</taxon>
        <taxon>Zasmidium</taxon>
    </lineage>
</organism>
<name>A0A6A6CNQ8_ZASCE</name>
<dbReference type="RefSeq" id="XP_033669644.1">
    <property type="nucleotide sequence ID" value="XM_033812171.1"/>
</dbReference>
<gene>
    <name evidence="1" type="ORF">M409DRAFT_52777</name>
</gene>
<sequence>MAGRYCGVSATPEPADAGKCGTASHQLTGYFDKHVFAILTRYTLTDVPIAGLFFPSSSKILLPRDLNRFHSFGPKRARTFGMKPREKSDLTGYCGKFQLSKD</sequence>
<evidence type="ECO:0000313" key="1">
    <source>
        <dbReference type="EMBL" id="KAF2168755.1"/>
    </source>
</evidence>
<protein>
    <submittedName>
        <fullName evidence="1">Uncharacterized protein</fullName>
    </submittedName>
</protein>
<accession>A0A6A6CNQ8</accession>
<dbReference type="AlphaFoldDB" id="A0A6A6CNQ8"/>